<gene>
    <name evidence="2" type="ORF">GJU39_00230</name>
</gene>
<dbReference type="EMBL" id="WKKH01000001">
    <property type="protein sequence ID" value="MRX74498.1"/>
    <property type="molecule type" value="Genomic_DNA"/>
</dbReference>
<evidence type="ECO:0000259" key="1">
    <source>
        <dbReference type="PROSITE" id="PS50042"/>
    </source>
</evidence>
<dbReference type="InterPro" id="IPR014710">
    <property type="entry name" value="RmlC-like_jellyroll"/>
</dbReference>
<keyword evidence="3" id="KW-1185">Reference proteome</keyword>
<dbReference type="InterPro" id="IPR000595">
    <property type="entry name" value="cNMP-bd_dom"/>
</dbReference>
<dbReference type="AlphaFoldDB" id="A0A7K0FSA8"/>
<evidence type="ECO:0000313" key="3">
    <source>
        <dbReference type="Proteomes" id="UP000487757"/>
    </source>
</evidence>
<dbReference type="OrthoDB" id="680421at2"/>
<reference evidence="2 3" key="1">
    <citation type="submission" date="2019-11" db="EMBL/GenBank/DDBJ databases">
        <title>Pedobacter petrophilus genome.</title>
        <authorList>
            <person name="Feldbauer M.J."/>
            <person name="Newman J.D."/>
        </authorList>
    </citation>
    <scope>NUCLEOTIDE SEQUENCE [LARGE SCALE GENOMIC DNA]</scope>
    <source>
        <strain evidence="2 3">LMG 29686</strain>
    </source>
</reference>
<dbReference type="PROSITE" id="PS50042">
    <property type="entry name" value="CNMP_BINDING_3"/>
    <property type="match status" value="1"/>
</dbReference>
<dbReference type="SUPFAM" id="SSF51206">
    <property type="entry name" value="cAMP-binding domain-like"/>
    <property type="match status" value="1"/>
</dbReference>
<organism evidence="2 3">
    <name type="scientific">Pedobacter petrophilus</name>
    <dbReference type="NCBI Taxonomy" id="1908241"/>
    <lineage>
        <taxon>Bacteria</taxon>
        <taxon>Pseudomonadati</taxon>
        <taxon>Bacteroidota</taxon>
        <taxon>Sphingobacteriia</taxon>
        <taxon>Sphingobacteriales</taxon>
        <taxon>Sphingobacteriaceae</taxon>
        <taxon>Pedobacter</taxon>
    </lineage>
</organism>
<dbReference type="CDD" id="cd00038">
    <property type="entry name" value="CAP_ED"/>
    <property type="match status" value="1"/>
</dbReference>
<dbReference type="Gene3D" id="2.60.120.10">
    <property type="entry name" value="Jelly Rolls"/>
    <property type="match status" value="1"/>
</dbReference>
<dbReference type="Pfam" id="PF00027">
    <property type="entry name" value="cNMP_binding"/>
    <property type="match status" value="1"/>
</dbReference>
<sequence length="187" mass="21302">MENIDQFYPQLSGITPEAKADLGKAIKTFTAKKGQFLLKKGTVCQHLYFINQGLCKTFFLKGDKPFIMRFFTEDAIFTVLDSFVNQLPSTYSIYALEPTTYTCLSSAALLSLCQKHHCIETFYRKLVSNASINMMKRISELLEDNASERYADFVKEHRELLQRISLGDLASYLGITQVSLSRLRAAR</sequence>
<dbReference type="RefSeq" id="WP_154278671.1">
    <property type="nucleotide sequence ID" value="NZ_JBHUJQ010000001.1"/>
</dbReference>
<comment type="caution">
    <text evidence="2">The sequence shown here is derived from an EMBL/GenBank/DDBJ whole genome shotgun (WGS) entry which is preliminary data.</text>
</comment>
<evidence type="ECO:0000313" key="2">
    <source>
        <dbReference type="EMBL" id="MRX74498.1"/>
    </source>
</evidence>
<feature type="domain" description="Cyclic nucleotide-binding" evidence="1">
    <location>
        <begin position="10"/>
        <end position="95"/>
    </location>
</feature>
<accession>A0A7K0FSA8</accession>
<dbReference type="Proteomes" id="UP000487757">
    <property type="component" value="Unassembled WGS sequence"/>
</dbReference>
<protein>
    <submittedName>
        <fullName evidence="2">Cyclic nucleotide-binding domain-containing protein</fullName>
    </submittedName>
</protein>
<proteinExistence type="predicted"/>
<name>A0A7K0FSA8_9SPHI</name>
<dbReference type="InterPro" id="IPR018490">
    <property type="entry name" value="cNMP-bd_dom_sf"/>
</dbReference>